<dbReference type="PANTHER" id="PTHR46517">
    <property type="entry name" value="FRUCTOSE-2,6-BISPHOSPHATASE TIGAR"/>
    <property type="match status" value="1"/>
</dbReference>
<dbReference type="EMBL" id="NCKU01004068">
    <property type="protein sequence ID" value="RWS06489.1"/>
    <property type="molecule type" value="Genomic_DNA"/>
</dbReference>
<evidence type="ECO:0000256" key="5">
    <source>
        <dbReference type="ARBA" id="ARBA00042275"/>
    </source>
</evidence>
<evidence type="ECO:0000313" key="10">
    <source>
        <dbReference type="EMBL" id="RWS08798.1"/>
    </source>
</evidence>
<dbReference type="SMART" id="SM00855">
    <property type="entry name" value="PGAM"/>
    <property type="match status" value="1"/>
</dbReference>
<dbReference type="AlphaFoldDB" id="A0A3S3PVD3"/>
<dbReference type="InterPro" id="IPR001345">
    <property type="entry name" value="PG/BPGM_mutase_AS"/>
</dbReference>
<gene>
    <name evidence="8" type="ORF">B4U79_02043</name>
    <name evidence="11" type="ORF">B4U79_03382</name>
    <name evidence="9" type="ORF">B4U79_09531</name>
    <name evidence="10" type="ORF">B4U79_14743</name>
</gene>
<evidence type="ECO:0000256" key="7">
    <source>
        <dbReference type="PIRSR" id="PIRSR613078-2"/>
    </source>
</evidence>
<reference evidence="10" key="2">
    <citation type="submission" date="2018-11" db="EMBL/GenBank/DDBJ databases">
        <title>Trombidioid mite genomics.</title>
        <authorList>
            <person name="Dong X."/>
        </authorList>
    </citation>
    <scope>NUCLEOTIDE SEQUENCE</scope>
    <source>
        <strain evidence="10">UoL-WK</strain>
    </source>
</reference>
<keyword evidence="12" id="KW-1185">Reference proteome</keyword>
<feature type="active site" description="Tele-phosphohistidine intermediate" evidence="6">
    <location>
        <position position="13"/>
    </location>
</feature>
<dbReference type="EMBL" id="NCKU01002782">
    <property type="protein sequence ID" value="RWS08798.1"/>
    <property type="molecule type" value="Genomic_DNA"/>
</dbReference>
<evidence type="ECO:0000256" key="3">
    <source>
        <dbReference type="ARBA" id="ARBA00038362"/>
    </source>
</evidence>
<dbReference type="EMBL" id="NCKU01003220">
    <property type="protein sequence ID" value="RWS07944.1"/>
    <property type="molecule type" value="Genomic_DNA"/>
</dbReference>
<protein>
    <recommendedName>
        <fullName evidence="4">Fructose-2,6-bisphosphatase TIGAR</fullName>
    </recommendedName>
    <alternativeName>
        <fullName evidence="5">TP53-induced glycolysis and apoptosis regulator</fullName>
    </alternativeName>
</protein>
<comment type="catalytic activity">
    <reaction evidence="1">
        <text>beta-D-fructose 2,6-bisphosphate + H2O = beta-D-fructose 6-phosphate + phosphate</text>
        <dbReference type="Rhea" id="RHEA:17289"/>
        <dbReference type="ChEBI" id="CHEBI:15377"/>
        <dbReference type="ChEBI" id="CHEBI:43474"/>
        <dbReference type="ChEBI" id="CHEBI:57634"/>
        <dbReference type="ChEBI" id="CHEBI:58579"/>
        <dbReference type="EC" id="3.1.3.46"/>
    </reaction>
</comment>
<dbReference type="PANTHER" id="PTHR46517:SF1">
    <property type="entry name" value="FRUCTOSE-2,6-BISPHOSPHATASE TIGAR"/>
    <property type="match status" value="1"/>
</dbReference>
<feature type="binding site" evidence="7">
    <location>
        <begin position="12"/>
        <end position="19"/>
    </location>
    <ligand>
        <name>substrate</name>
    </ligand>
</feature>
<evidence type="ECO:0000256" key="1">
    <source>
        <dbReference type="ARBA" id="ARBA00000464"/>
    </source>
</evidence>
<dbReference type="EMBL" id="NCKU01002780">
    <property type="protein sequence ID" value="RWS08803.1"/>
    <property type="molecule type" value="Genomic_DNA"/>
</dbReference>
<dbReference type="Proteomes" id="UP000285301">
    <property type="component" value="Unassembled WGS sequence"/>
</dbReference>
<reference evidence="10 12" key="1">
    <citation type="journal article" date="2018" name="Gigascience">
        <title>Genomes of trombidid mites reveal novel predicted allergens and laterally-transferred genes associated with secondary metabolism.</title>
        <authorList>
            <person name="Dong X."/>
            <person name="Chaisiri K."/>
            <person name="Xia D."/>
            <person name="Armstrong S.D."/>
            <person name="Fang Y."/>
            <person name="Donnelly M.J."/>
            <person name="Kadowaki T."/>
            <person name="McGarry J.W."/>
            <person name="Darby A.C."/>
            <person name="Makepeace B.L."/>
        </authorList>
    </citation>
    <scope>NUCLEOTIDE SEQUENCE [LARGE SCALE GENOMIC DNA]</scope>
    <source>
        <strain evidence="10">UoL-WK</strain>
    </source>
</reference>
<evidence type="ECO:0000313" key="12">
    <source>
        <dbReference type="Proteomes" id="UP000285301"/>
    </source>
</evidence>
<dbReference type="SUPFAM" id="SSF53254">
    <property type="entry name" value="Phosphoglycerate mutase-like"/>
    <property type="match status" value="1"/>
</dbReference>
<dbReference type="GO" id="GO:0043456">
    <property type="term" value="P:regulation of pentose-phosphate shunt"/>
    <property type="evidence" value="ECO:0007669"/>
    <property type="project" value="TreeGrafter"/>
</dbReference>
<feature type="binding site" evidence="7">
    <location>
        <position position="64"/>
    </location>
    <ligand>
        <name>substrate</name>
    </ligand>
</feature>
<dbReference type="Gene3D" id="3.40.50.1240">
    <property type="entry name" value="Phosphoglycerate mutase-like"/>
    <property type="match status" value="1"/>
</dbReference>
<keyword evidence="2" id="KW-0378">Hydrolase</keyword>
<feature type="active site" description="Proton donor/acceptor" evidence="6">
    <location>
        <position position="87"/>
    </location>
</feature>
<evidence type="ECO:0000256" key="4">
    <source>
        <dbReference type="ARBA" id="ARBA00040907"/>
    </source>
</evidence>
<dbReference type="STRING" id="1965070.A0A3S3PVD3"/>
<dbReference type="OrthoDB" id="354304at2759"/>
<sequence length="219" mass="25466">MSVSKFQLILVRHGETEENVSTVVQGQRNTKLSEYGLRQAKKLGEYFKQQNLNFELVFSSDLERAAVTCREIVGTAQEIIFDKRLRERSMGSSDNSTLAEYTEEAKNAGFEGENFYFYTPDGGETIAEVDERVKDFFINHLHQMVKQDFNVLIVTHAFIIVEFMKILSKEFNCSFPEKLRVSPNTGYSVFEIYFDEKSFTKAYCKKYLQTCHLDNFDKR</sequence>
<evidence type="ECO:0000313" key="9">
    <source>
        <dbReference type="EMBL" id="RWS07944.1"/>
    </source>
</evidence>
<name>A0A3S3PVD3_9ACAR</name>
<dbReference type="InterPro" id="IPR029033">
    <property type="entry name" value="His_PPase_superfam"/>
</dbReference>
<dbReference type="GO" id="GO:0004331">
    <property type="term" value="F:fructose-2,6-bisphosphate 2-phosphatase activity"/>
    <property type="evidence" value="ECO:0007669"/>
    <property type="project" value="UniProtKB-EC"/>
</dbReference>
<dbReference type="GO" id="GO:0045820">
    <property type="term" value="P:negative regulation of glycolytic process"/>
    <property type="evidence" value="ECO:0007669"/>
    <property type="project" value="TreeGrafter"/>
</dbReference>
<dbReference type="InterPro" id="IPR051695">
    <property type="entry name" value="Phosphoglycerate_Mutase"/>
</dbReference>
<dbReference type="CDD" id="cd07067">
    <property type="entry name" value="HP_PGM_like"/>
    <property type="match status" value="1"/>
</dbReference>
<comment type="similarity">
    <text evidence="3">Belongs to the phosphoglycerate mutase family.</text>
</comment>
<comment type="caution">
    <text evidence="10">The sequence shown here is derived from an EMBL/GenBank/DDBJ whole genome shotgun (WGS) entry which is preliminary data.</text>
</comment>
<evidence type="ECO:0000256" key="6">
    <source>
        <dbReference type="PIRSR" id="PIRSR613078-1"/>
    </source>
</evidence>
<dbReference type="GO" id="GO:0005829">
    <property type="term" value="C:cytosol"/>
    <property type="evidence" value="ECO:0007669"/>
    <property type="project" value="TreeGrafter"/>
</dbReference>
<dbReference type="InterPro" id="IPR013078">
    <property type="entry name" value="His_Pase_superF_clade-1"/>
</dbReference>
<accession>A0A3S3PVD3</accession>
<evidence type="ECO:0000313" key="11">
    <source>
        <dbReference type="EMBL" id="RWS08803.1"/>
    </source>
</evidence>
<dbReference type="Pfam" id="PF00300">
    <property type="entry name" value="His_Phos_1"/>
    <property type="match status" value="1"/>
</dbReference>
<dbReference type="PROSITE" id="PS00175">
    <property type="entry name" value="PG_MUTASE"/>
    <property type="match status" value="1"/>
</dbReference>
<proteinExistence type="inferred from homology"/>
<organism evidence="10 12">
    <name type="scientific">Dinothrombium tinctorium</name>
    <dbReference type="NCBI Taxonomy" id="1965070"/>
    <lineage>
        <taxon>Eukaryota</taxon>
        <taxon>Metazoa</taxon>
        <taxon>Ecdysozoa</taxon>
        <taxon>Arthropoda</taxon>
        <taxon>Chelicerata</taxon>
        <taxon>Arachnida</taxon>
        <taxon>Acari</taxon>
        <taxon>Acariformes</taxon>
        <taxon>Trombidiformes</taxon>
        <taxon>Prostigmata</taxon>
        <taxon>Anystina</taxon>
        <taxon>Parasitengona</taxon>
        <taxon>Trombidioidea</taxon>
        <taxon>Trombidiidae</taxon>
        <taxon>Dinothrombium</taxon>
    </lineage>
</organism>
<evidence type="ECO:0000256" key="2">
    <source>
        <dbReference type="ARBA" id="ARBA00022801"/>
    </source>
</evidence>
<evidence type="ECO:0000313" key="8">
    <source>
        <dbReference type="EMBL" id="RWS06489.1"/>
    </source>
</evidence>